<evidence type="ECO:0000313" key="1">
    <source>
        <dbReference type="EMBL" id="RIA86020.1"/>
    </source>
</evidence>
<sequence length="156" mass="17882">MIASGDFHKNVGQALDSLIRYVLQAYVIFIQKSSGLELEVAQESEVTIVDSPIKEIIEHISFVTFAVNDKNNTESVHGEFQREAWLLHKTIWSLFVDKQKNPTDPDASGNPNARCYQIPNFKEGYIFKDESRVYFIDKDILYTKTVGYEEISQIKS</sequence>
<dbReference type="Proteomes" id="UP000265703">
    <property type="component" value="Unassembled WGS sequence"/>
</dbReference>
<name>A0A397SIG7_9GLOM</name>
<evidence type="ECO:0000313" key="2">
    <source>
        <dbReference type="Proteomes" id="UP000265703"/>
    </source>
</evidence>
<reference evidence="1 2" key="1">
    <citation type="submission" date="2018-06" db="EMBL/GenBank/DDBJ databases">
        <title>Comparative genomics reveals the genomic features of Rhizophagus irregularis, R. cerebriforme, R. diaphanum and Gigaspora rosea, and their symbiotic lifestyle signature.</title>
        <authorList>
            <person name="Morin E."/>
            <person name="San Clemente H."/>
            <person name="Chen E.C.H."/>
            <person name="De La Providencia I."/>
            <person name="Hainaut M."/>
            <person name="Kuo A."/>
            <person name="Kohler A."/>
            <person name="Murat C."/>
            <person name="Tang N."/>
            <person name="Roy S."/>
            <person name="Loubradou J."/>
            <person name="Henrissat B."/>
            <person name="Grigoriev I.V."/>
            <person name="Corradi N."/>
            <person name="Roux C."/>
            <person name="Martin F.M."/>
        </authorList>
    </citation>
    <scope>NUCLEOTIDE SEQUENCE [LARGE SCALE GENOMIC DNA]</scope>
    <source>
        <strain evidence="1 2">DAOM 227022</strain>
    </source>
</reference>
<organism evidence="1 2">
    <name type="scientific">Glomus cerebriforme</name>
    <dbReference type="NCBI Taxonomy" id="658196"/>
    <lineage>
        <taxon>Eukaryota</taxon>
        <taxon>Fungi</taxon>
        <taxon>Fungi incertae sedis</taxon>
        <taxon>Mucoromycota</taxon>
        <taxon>Glomeromycotina</taxon>
        <taxon>Glomeromycetes</taxon>
        <taxon>Glomerales</taxon>
        <taxon>Glomeraceae</taxon>
        <taxon>Glomus</taxon>
    </lineage>
</organism>
<proteinExistence type="predicted"/>
<gene>
    <name evidence="1" type="ORF">C1645_829907</name>
</gene>
<keyword evidence="2" id="KW-1185">Reference proteome</keyword>
<protein>
    <submittedName>
        <fullName evidence="1">Uncharacterized protein</fullName>
    </submittedName>
</protein>
<dbReference type="EMBL" id="QKYT01000389">
    <property type="protein sequence ID" value="RIA86020.1"/>
    <property type="molecule type" value="Genomic_DNA"/>
</dbReference>
<accession>A0A397SIG7</accession>
<dbReference type="AlphaFoldDB" id="A0A397SIG7"/>
<comment type="caution">
    <text evidence="1">The sequence shown here is derived from an EMBL/GenBank/DDBJ whole genome shotgun (WGS) entry which is preliminary data.</text>
</comment>